<evidence type="ECO:0000313" key="3">
    <source>
        <dbReference type="Proteomes" id="UP001189429"/>
    </source>
</evidence>
<reference evidence="2" key="1">
    <citation type="submission" date="2023-10" db="EMBL/GenBank/DDBJ databases">
        <authorList>
            <person name="Chen Y."/>
            <person name="Shah S."/>
            <person name="Dougan E. K."/>
            <person name="Thang M."/>
            <person name="Chan C."/>
        </authorList>
    </citation>
    <scope>NUCLEOTIDE SEQUENCE [LARGE SCALE GENOMIC DNA]</scope>
</reference>
<proteinExistence type="predicted"/>
<accession>A0ABN9PLP0</accession>
<keyword evidence="3" id="KW-1185">Reference proteome</keyword>
<feature type="compositionally biased region" description="Gly residues" evidence="1">
    <location>
        <begin position="243"/>
        <end position="256"/>
    </location>
</feature>
<evidence type="ECO:0000313" key="2">
    <source>
        <dbReference type="EMBL" id="CAK0793586.1"/>
    </source>
</evidence>
<gene>
    <name evidence="2" type="ORF">PCOR1329_LOCUS3841</name>
</gene>
<feature type="region of interest" description="Disordered" evidence="1">
    <location>
        <begin position="221"/>
        <end position="316"/>
    </location>
</feature>
<protein>
    <submittedName>
        <fullName evidence="2">Uncharacterized protein</fullName>
    </submittedName>
</protein>
<comment type="caution">
    <text evidence="2">The sequence shown here is derived from an EMBL/GenBank/DDBJ whole genome shotgun (WGS) entry which is preliminary data.</text>
</comment>
<organism evidence="2 3">
    <name type="scientific">Prorocentrum cordatum</name>
    <dbReference type="NCBI Taxonomy" id="2364126"/>
    <lineage>
        <taxon>Eukaryota</taxon>
        <taxon>Sar</taxon>
        <taxon>Alveolata</taxon>
        <taxon>Dinophyceae</taxon>
        <taxon>Prorocentrales</taxon>
        <taxon>Prorocentraceae</taxon>
        <taxon>Prorocentrum</taxon>
    </lineage>
</organism>
<sequence length="338" mass="35191">MSKRGGVILPCGNLPAEFSTSRSVPHSCGPRTFGTSDAGLEEPWMSYPPQERELWERVRPRQLRREAAQVRALRLPTAGLARLMRVHPAVQGRSPEAMEVLNASTVLILQAVVRAALRGKGPGHGLRFEDVRQACLGAKELGFLHPLSHTLDASTFTTRSAAVDLDVDEAGNAVKRSLGAPPKPLGPGQRVLGAAMFAKATATVPAVGGAAVGGDTADAVQEADEDEGAGGEGAGAAEAGSVRVGGSGGLKEGGPDGVRAPEPVQEEEPGGPAARRGKAPGKKLGGRRLPLRRPRRRPRAGAAASRRPLRLAASRRCSARARAELVVAKAWAPRHSAG</sequence>
<feature type="non-terminal residue" evidence="2">
    <location>
        <position position="338"/>
    </location>
</feature>
<feature type="compositionally biased region" description="Basic residues" evidence="1">
    <location>
        <begin position="275"/>
        <end position="299"/>
    </location>
</feature>
<name>A0ABN9PLP0_9DINO</name>
<dbReference type="EMBL" id="CAUYUJ010001000">
    <property type="protein sequence ID" value="CAK0793586.1"/>
    <property type="molecule type" value="Genomic_DNA"/>
</dbReference>
<dbReference type="Proteomes" id="UP001189429">
    <property type="component" value="Unassembled WGS sequence"/>
</dbReference>
<evidence type="ECO:0000256" key="1">
    <source>
        <dbReference type="SAM" id="MobiDB-lite"/>
    </source>
</evidence>
<feature type="compositionally biased region" description="Low complexity" evidence="1">
    <location>
        <begin position="300"/>
        <end position="316"/>
    </location>
</feature>